<evidence type="ECO:0000256" key="1">
    <source>
        <dbReference type="ARBA" id="ARBA00004123"/>
    </source>
</evidence>
<feature type="region of interest" description="Disordered" evidence="9">
    <location>
        <begin position="64"/>
        <end position="99"/>
    </location>
</feature>
<keyword evidence="5 7" id="KW-0371">Homeobox</keyword>
<feature type="domain" description="Homeobox" evidence="10">
    <location>
        <begin position="283"/>
        <end position="343"/>
    </location>
</feature>
<feature type="region of interest" description="Disordered" evidence="9">
    <location>
        <begin position="403"/>
        <end position="424"/>
    </location>
</feature>
<dbReference type="AlphaFoldDB" id="G7E2N6"/>
<dbReference type="Proteomes" id="UP000009131">
    <property type="component" value="Unassembled WGS sequence"/>
</dbReference>
<gene>
    <name evidence="11" type="primary">Mo03771</name>
    <name evidence="11" type="ORF">E5Q_03771</name>
</gene>
<keyword evidence="12" id="KW-1185">Reference proteome</keyword>
<dbReference type="SUPFAM" id="SSF46689">
    <property type="entry name" value="Homeodomain-like"/>
    <property type="match status" value="1"/>
</dbReference>
<dbReference type="GO" id="GO:0000976">
    <property type="term" value="F:transcription cis-regulatory region binding"/>
    <property type="evidence" value="ECO:0007669"/>
    <property type="project" value="TreeGrafter"/>
</dbReference>
<accession>G7E2N6</accession>
<feature type="region of interest" description="Disordered" evidence="9">
    <location>
        <begin position="666"/>
        <end position="686"/>
    </location>
</feature>
<comment type="subcellular location">
    <subcellularLocation>
        <location evidence="2">Endomembrane system</location>
        <topology evidence="2">Multi-pass membrane protein</topology>
    </subcellularLocation>
    <subcellularLocation>
        <location evidence="3">Endoplasmic reticulum membrane</location>
    </subcellularLocation>
    <subcellularLocation>
        <location evidence="1 7 8">Nucleus</location>
    </subcellularLocation>
</comment>
<dbReference type="STRING" id="764103.G7E2N6"/>
<evidence type="ECO:0000256" key="8">
    <source>
        <dbReference type="RuleBase" id="RU000682"/>
    </source>
</evidence>
<dbReference type="PANTHER" id="PTHR24323:SF7">
    <property type="entry name" value="HOMEOBOX DOMAIN-CONTAINING PROTEIN"/>
    <property type="match status" value="1"/>
</dbReference>
<feature type="DNA-binding region" description="Homeobox" evidence="7">
    <location>
        <begin position="285"/>
        <end position="344"/>
    </location>
</feature>
<feature type="region of interest" description="Disordered" evidence="9">
    <location>
        <begin position="1"/>
        <end position="20"/>
    </location>
</feature>
<dbReference type="Pfam" id="PF00046">
    <property type="entry name" value="Homeodomain"/>
    <property type="match status" value="1"/>
</dbReference>
<dbReference type="InterPro" id="IPR000047">
    <property type="entry name" value="HTH_motif"/>
</dbReference>
<sequence>MLISSQRPVPSPVTTLTADRSLSPSSLLSIKAEDNTPLLQSSAGAQRQLAAYQHALEARSQPSNLAALHSQTSSSMSPFALGQSQTDAHTRTEPPRDVHLPLTRNVLLQSQKLHLDTTPYANAAAVMTHGPQYGSAQAASAVDYKPRVAQWTPMMQLQQQHYQQQAQHHQQHTLAQSQLLGPAQQGGNLYGQPQLQSMVQQAQRYPLQQHHQQFASGPSALPPFRDGLSMMHTGTAVDTHYTSTITSGQIQFFPTSSYRQPAAYNYAPDPLYDMSPHATSYENAGIKPRRRTSSAQLKVLEAQFDVNCKPDVSRRKEIAAQLGMTAREVQVWFQNRRAKWKKLGKTPIEGLEGLDDPGNTTIASRDDASDDLPEFPSRVSAFRRESSPAVLGAGAMYARVHGQGSSTPLTLSRSKDTASPYSSPSMIAAPGIAAGAHQQPSKSMAQWLDTLSQAPGMMAPPPISAGSDASTGFGQYEFPPPPPLLSTRSDSARSAISPSAASVAPSQTTNSLSPSISPGDSHQTLSSAGLTPGTSMASASGDSIRSPVSDASKLDACKPRFQSFSNKAFLPHQRVADEAGLSLSISPAYKGEFGVAQSGPSSASTQFTNFDFSLYAPGAGEMCTPATQASLGSAGFQTSHLQPNISTDRRASCPAEFIQSFQHWSMPTTHQPSASGDNASDSSAGESYYQPAFDSYSFSPLGLQTFAQEGFGRRGSTILDPIAEQPATSIFPLRMTVHSNANMQGQRDEEESVQEELEHGSPRESPFGSSSSLAVRRPSAARKARSQSSLRAAFFGNFVLNAYLCVHERPRQNCVRSLPCKTLSVLSCCVSGLRLADRLSNSNIASWRRLYISTSRAAGAVYKLARCHQIRALRGANGLCGGGQCSEAHF</sequence>
<evidence type="ECO:0000256" key="3">
    <source>
        <dbReference type="ARBA" id="ARBA00004586"/>
    </source>
</evidence>
<dbReference type="InterPro" id="IPR001356">
    <property type="entry name" value="HD"/>
</dbReference>
<dbReference type="PRINTS" id="PR00031">
    <property type="entry name" value="HTHREPRESSR"/>
</dbReference>
<dbReference type="InterPro" id="IPR009057">
    <property type="entry name" value="Homeodomain-like_sf"/>
</dbReference>
<feature type="compositionally biased region" description="Polar residues" evidence="9">
    <location>
        <begin position="507"/>
        <end position="543"/>
    </location>
</feature>
<dbReference type="FunFam" id="1.10.10.60:FF:000020">
    <property type="entry name" value="Ceramide synthase 5"/>
    <property type="match status" value="1"/>
</dbReference>
<dbReference type="PROSITE" id="PS50071">
    <property type="entry name" value="HOMEOBOX_2"/>
    <property type="match status" value="1"/>
</dbReference>
<keyword evidence="6 7" id="KW-0539">Nucleus</keyword>
<evidence type="ECO:0000259" key="10">
    <source>
        <dbReference type="PROSITE" id="PS50071"/>
    </source>
</evidence>
<evidence type="ECO:0000256" key="2">
    <source>
        <dbReference type="ARBA" id="ARBA00004127"/>
    </source>
</evidence>
<dbReference type="eggNOG" id="KOG0490">
    <property type="taxonomic scope" value="Eukaryota"/>
</dbReference>
<evidence type="ECO:0000256" key="4">
    <source>
        <dbReference type="ARBA" id="ARBA00023125"/>
    </source>
</evidence>
<dbReference type="CDD" id="cd00086">
    <property type="entry name" value="homeodomain"/>
    <property type="match status" value="1"/>
</dbReference>
<dbReference type="GO" id="GO:0000981">
    <property type="term" value="F:DNA-binding transcription factor activity, RNA polymerase II-specific"/>
    <property type="evidence" value="ECO:0007669"/>
    <property type="project" value="InterPro"/>
</dbReference>
<organism evidence="11 12">
    <name type="scientific">Mixia osmundae (strain CBS 9802 / IAM 14324 / JCM 22182 / KY 12970)</name>
    <dbReference type="NCBI Taxonomy" id="764103"/>
    <lineage>
        <taxon>Eukaryota</taxon>
        <taxon>Fungi</taxon>
        <taxon>Dikarya</taxon>
        <taxon>Basidiomycota</taxon>
        <taxon>Pucciniomycotina</taxon>
        <taxon>Mixiomycetes</taxon>
        <taxon>Mixiales</taxon>
        <taxon>Mixiaceae</taxon>
        <taxon>Mixia</taxon>
    </lineage>
</organism>
<feature type="region of interest" description="Disordered" evidence="9">
    <location>
        <begin position="742"/>
        <end position="773"/>
    </location>
</feature>
<comment type="caution">
    <text evidence="11">The sequence shown here is derived from an EMBL/GenBank/DDBJ whole genome shotgun (WGS) entry which is preliminary data.</text>
</comment>
<dbReference type="SMART" id="SM00389">
    <property type="entry name" value="HOX"/>
    <property type="match status" value="1"/>
</dbReference>
<dbReference type="HOGENOM" id="CLU_324411_0_0_1"/>
<evidence type="ECO:0000256" key="9">
    <source>
        <dbReference type="SAM" id="MobiDB-lite"/>
    </source>
</evidence>
<dbReference type="GO" id="GO:0005634">
    <property type="term" value="C:nucleus"/>
    <property type="evidence" value="ECO:0007669"/>
    <property type="project" value="UniProtKB-SubCell"/>
</dbReference>
<protein>
    <recommendedName>
        <fullName evidence="10">Homeobox domain-containing protein</fullName>
    </recommendedName>
</protein>
<dbReference type="OrthoDB" id="6159439at2759"/>
<feature type="compositionally biased region" description="Polar residues" evidence="9">
    <location>
        <begin position="64"/>
        <end position="87"/>
    </location>
</feature>
<feature type="compositionally biased region" description="Low complexity" evidence="9">
    <location>
        <begin position="763"/>
        <end position="772"/>
    </location>
</feature>
<keyword evidence="4 7" id="KW-0238">DNA-binding</keyword>
<dbReference type="PANTHER" id="PTHR24323">
    <property type="entry name" value="CEH-10 HOMEODOMAIN-CONTAINING HOMOLOG"/>
    <property type="match status" value="1"/>
</dbReference>
<dbReference type="EMBL" id="BABT02000110">
    <property type="protein sequence ID" value="GAA97096.1"/>
    <property type="molecule type" value="Genomic_DNA"/>
</dbReference>
<dbReference type="InterPro" id="IPR051775">
    <property type="entry name" value="Homeobox_domain"/>
</dbReference>
<feature type="compositionally biased region" description="Basic and acidic residues" evidence="9">
    <location>
        <begin position="88"/>
        <end position="99"/>
    </location>
</feature>
<evidence type="ECO:0000256" key="7">
    <source>
        <dbReference type="PROSITE-ProRule" id="PRU00108"/>
    </source>
</evidence>
<name>G7E2N6_MIXOS</name>
<dbReference type="InParanoid" id="G7E2N6"/>
<feature type="compositionally biased region" description="Low complexity" evidence="9">
    <location>
        <begin position="673"/>
        <end position="686"/>
    </location>
</feature>
<proteinExistence type="predicted"/>
<feature type="region of interest" description="Disordered" evidence="9">
    <location>
        <begin position="453"/>
        <end position="551"/>
    </location>
</feature>
<evidence type="ECO:0000313" key="12">
    <source>
        <dbReference type="Proteomes" id="UP000009131"/>
    </source>
</evidence>
<dbReference type="PROSITE" id="PS00027">
    <property type="entry name" value="HOMEOBOX_1"/>
    <property type="match status" value="1"/>
</dbReference>
<dbReference type="GO" id="GO:0005789">
    <property type="term" value="C:endoplasmic reticulum membrane"/>
    <property type="evidence" value="ECO:0007669"/>
    <property type="project" value="UniProtKB-SubCell"/>
</dbReference>
<dbReference type="InterPro" id="IPR017970">
    <property type="entry name" value="Homeobox_CS"/>
</dbReference>
<dbReference type="RefSeq" id="XP_014565516.1">
    <property type="nucleotide sequence ID" value="XM_014710030.1"/>
</dbReference>
<reference evidence="11 12" key="1">
    <citation type="journal article" date="2011" name="J. Gen. Appl. Microbiol.">
        <title>Draft genome sequencing of the enigmatic basidiomycete Mixia osmundae.</title>
        <authorList>
            <person name="Nishida H."/>
            <person name="Nagatsuka Y."/>
            <person name="Sugiyama J."/>
        </authorList>
    </citation>
    <scope>NUCLEOTIDE SEQUENCE [LARGE SCALE GENOMIC DNA]</scope>
    <source>
        <strain evidence="12">CBS 9802 / IAM 14324 / JCM 22182 / KY 12970</strain>
    </source>
</reference>
<evidence type="ECO:0000313" key="11">
    <source>
        <dbReference type="EMBL" id="GAA97096.1"/>
    </source>
</evidence>
<feature type="region of interest" description="Disordered" evidence="9">
    <location>
        <begin position="349"/>
        <end position="373"/>
    </location>
</feature>
<evidence type="ECO:0000256" key="6">
    <source>
        <dbReference type="ARBA" id="ARBA00023242"/>
    </source>
</evidence>
<feature type="compositionally biased region" description="Low complexity" evidence="9">
    <location>
        <begin position="488"/>
        <end position="506"/>
    </location>
</feature>
<evidence type="ECO:0000256" key="5">
    <source>
        <dbReference type="ARBA" id="ARBA00023155"/>
    </source>
</evidence>
<reference evidence="11 12" key="2">
    <citation type="journal article" date="2012" name="Open Biol.">
        <title>Characteristics of nucleosomes and linker DNA regions on the genome of the basidiomycete Mixia osmundae revealed by mono- and dinucleosome mapping.</title>
        <authorList>
            <person name="Nishida H."/>
            <person name="Kondo S."/>
            <person name="Matsumoto T."/>
            <person name="Suzuki Y."/>
            <person name="Yoshikawa H."/>
            <person name="Taylor T.D."/>
            <person name="Sugiyama J."/>
        </authorList>
    </citation>
    <scope>NUCLEOTIDE SEQUENCE [LARGE SCALE GENOMIC DNA]</scope>
    <source>
        <strain evidence="12">CBS 9802 / IAM 14324 / JCM 22182 / KY 12970</strain>
    </source>
</reference>
<dbReference type="Gene3D" id="1.10.10.60">
    <property type="entry name" value="Homeodomain-like"/>
    <property type="match status" value="1"/>
</dbReference>